<dbReference type="Pfam" id="PF11127">
    <property type="entry name" value="YgaP-like_TM"/>
    <property type="match status" value="1"/>
</dbReference>
<evidence type="ECO:0000313" key="3">
    <source>
        <dbReference type="Proteomes" id="UP000182829"/>
    </source>
</evidence>
<proteinExistence type="predicted"/>
<evidence type="ECO:0000259" key="1">
    <source>
        <dbReference type="Pfam" id="PF11127"/>
    </source>
</evidence>
<dbReference type="EMBL" id="FORO01000009">
    <property type="protein sequence ID" value="SFI90114.1"/>
    <property type="molecule type" value="Genomic_DNA"/>
</dbReference>
<gene>
    <name evidence="2" type="ORF">SAMN05443661_1096</name>
</gene>
<accession>A0A1I3LZD1</accession>
<feature type="domain" description="Inner membrane protein YgaP-like transmembrane" evidence="1">
    <location>
        <begin position="1"/>
        <end position="65"/>
    </location>
</feature>
<dbReference type="OMA" id="GIDTCSA"/>
<name>A0A1I3LZD1_9EURY</name>
<organism evidence="2 3">
    <name type="scientific">Natronobacterium gregoryi</name>
    <dbReference type="NCBI Taxonomy" id="44930"/>
    <lineage>
        <taxon>Archaea</taxon>
        <taxon>Methanobacteriati</taxon>
        <taxon>Methanobacteriota</taxon>
        <taxon>Stenosarchaea group</taxon>
        <taxon>Halobacteria</taxon>
        <taxon>Halobacteriales</taxon>
        <taxon>Natrialbaceae</taxon>
        <taxon>Natronobacterium</taxon>
    </lineage>
</organism>
<dbReference type="RefSeq" id="WP_005579054.1">
    <property type="nucleotide sequence ID" value="NZ_FORO01000009.1"/>
</dbReference>
<dbReference type="InterPro" id="IPR021309">
    <property type="entry name" value="YgaP-like_TM"/>
</dbReference>
<protein>
    <recommendedName>
        <fullName evidence="1">Inner membrane protein YgaP-like transmembrane domain-containing protein</fullName>
    </recommendedName>
</protein>
<dbReference type="GeneID" id="14208578"/>
<sequence>MDRNVGGTDRLLRIISGLSLLSFGYRNRDRPLGTLAFVVGSDLFATAVIQRCPANALLGIDTCGAE</sequence>
<dbReference type="Proteomes" id="UP000182829">
    <property type="component" value="Unassembled WGS sequence"/>
</dbReference>
<evidence type="ECO:0000313" key="2">
    <source>
        <dbReference type="EMBL" id="SFI90114.1"/>
    </source>
</evidence>
<reference evidence="2 3" key="1">
    <citation type="submission" date="2016-10" db="EMBL/GenBank/DDBJ databases">
        <authorList>
            <person name="de Groot N.N."/>
        </authorList>
    </citation>
    <scope>NUCLEOTIDE SEQUENCE [LARGE SCALE GENOMIC DNA]</scope>
    <source>
        <strain evidence="2 3">SP2</strain>
    </source>
</reference>
<dbReference type="AlphaFoldDB" id="A0A1I3LZD1"/>
<dbReference type="OrthoDB" id="100832at2157"/>